<name>A0A844FIM2_9FIRM</name>
<proteinExistence type="predicted"/>
<accession>A0A844FIM2</accession>
<protein>
    <submittedName>
        <fullName evidence="1">Uncharacterized protein</fullName>
    </submittedName>
</protein>
<evidence type="ECO:0000313" key="1">
    <source>
        <dbReference type="EMBL" id="MSS43776.1"/>
    </source>
</evidence>
<dbReference type="RefSeq" id="WP_154484456.1">
    <property type="nucleotide sequence ID" value="NZ_VULR01000011.1"/>
</dbReference>
<organism evidence="1 2">
    <name type="scientific">Anaerosalibacter bizertensis</name>
    <dbReference type="NCBI Taxonomy" id="932217"/>
    <lineage>
        <taxon>Bacteria</taxon>
        <taxon>Bacillati</taxon>
        <taxon>Bacillota</taxon>
        <taxon>Tissierellia</taxon>
        <taxon>Tissierellales</taxon>
        <taxon>Sporanaerobacteraceae</taxon>
        <taxon>Anaerosalibacter</taxon>
    </lineage>
</organism>
<comment type="caution">
    <text evidence="1">The sequence shown here is derived from an EMBL/GenBank/DDBJ whole genome shotgun (WGS) entry which is preliminary data.</text>
</comment>
<dbReference type="AlphaFoldDB" id="A0A844FIM2"/>
<evidence type="ECO:0000313" key="2">
    <source>
        <dbReference type="Proteomes" id="UP000462760"/>
    </source>
</evidence>
<dbReference type="EMBL" id="VULR01000011">
    <property type="protein sequence ID" value="MSS43776.1"/>
    <property type="molecule type" value="Genomic_DNA"/>
</dbReference>
<dbReference type="Proteomes" id="UP000462760">
    <property type="component" value="Unassembled WGS sequence"/>
</dbReference>
<reference evidence="1 2" key="1">
    <citation type="submission" date="2019-08" db="EMBL/GenBank/DDBJ databases">
        <title>In-depth cultivation of the pig gut microbiome towards novel bacterial diversity and tailored functional studies.</title>
        <authorList>
            <person name="Wylensek D."/>
            <person name="Hitch T.C.A."/>
            <person name="Clavel T."/>
        </authorList>
    </citation>
    <scope>NUCLEOTIDE SEQUENCE [LARGE SCALE GENOMIC DNA]</scope>
    <source>
        <strain evidence="1 2">Med78-601-WT-4W-RMD-3</strain>
    </source>
</reference>
<dbReference type="OrthoDB" id="2603165at2"/>
<gene>
    <name evidence="1" type="ORF">FYJ27_08550</name>
</gene>
<sequence>MSREKFEKIIEGKEYSVMQDDIDSYLSSALLQKYRGIRNVGIYDFSKLMLDKHTYINNKNKIVGVDVDFANYINIPSVSNHVLKVREGQEVNSLSVNNHITYNYYDKSLFSTTLYLYYLLAIPLPKSELGKMILLAIDSTYLSWYKYTSPYNLAINELSYYTIQNRKTLTGYLEQYGMTEMIDVLNRRTEKDFQKLQNILGIKRQIEVIEMLPGWCHFVDEKKLYQSGKWDKVLEILGLDRVEFVPVYDKVVYAEAKQCSTNFFKENRLNDSRLLSYARTGKDKVKYSLICDDVDEEIA</sequence>